<evidence type="ECO:0000256" key="1">
    <source>
        <dbReference type="SAM" id="Phobius"/>
    </source>
</evidence>
<dbReference type="EMBL" id="LGKP01000022">
    <property type="protein sequence ID" value="KPL86099.1"/>
    <property type="molecule type" value="Genomic_DNA"/>
</dbReference>
<keyword evidence="3" id="KW-1185">Reference proteome</keyword>
<dbReference type="OrthoDB" id="9937743at2"/>
<dbReference type="STRING" id="70996.SE18_14605"/>
<feature type="transmembrane region" description="Helical" evidence="1">
    <location>
        <begin position="74"/>
        <end position="94"/>
    </location>
</feature>
<organism evidence="2 3">
    <name type="scientific">Herpetosiphon geysericola</name>
    <dbReference type="NCBI Taxonomy" id="70996"/>
    <lineage>
        <taxon>Bacteria</taxon>
        <taxon>Bacillati</taxon>
        <taxon>Chloroflexota</taxon>
        <taxon>Chloroflexia</taxon>
        <taxon>Herpetosiphonales</taxon>
        <taxon>Herpetosiphonaceae</taxon>
        <taxon>Herpetosiphon</taxon>
    </lineage>
</organism>
<evidence type="ECO:0000313" key="2">
    <source>
        <dbReference type="EMBL" id="KPL86099.1"/>
    </source>
</evidence>
<sequence>MKQLKRGLTLIGYGLLSVLIGFCYLFPSSNYHSAQGIAVYDPDTVLVMQWLVAGLLIPVGLLLVRAIRQRQQRFGWLEAGLLLAGLILLIWRWLVLNAYQYPFPEAFN</sequence>
<keyword evidence="1" id="KW-0812">Transmembrane</keyword>
<dbReference type="AlphaFoldDB" id="A0A0P6Y892"/>
<evidence type="ECO:0000313" key="3">
    <source>
        <dbReference type="Proteomes" id="UP000050277"/>
    </source>
</evidence>
<proteinExistence type="predicted"/>
<accession>A0A0P6Y892</accession>
<dbReference type="RefSeq" id="WP_054535194.1">
    <property type="nucleotide sequence ID" value="NZ_LGKP01000022.1"/>
</dbReference>
<dbReference type="Proteomes" id="UP000050277">
    <property type="component" value="Unassembled WGS sequence"/>
</dbReference>
<name>A0A0P6Y892_9CHLR</name>
<gene>
    <name evidence="2" type="ORF">SE18_14605</name>
</gene>
<protein>
    <submittedName>
        <fullName evidence="2">Uncharacterized protein</fullName>
    </submittedName>
</protein>
<keyword evidence="1" id="KW-0472">Membrane</keyword>
<comment type="caution">
    <text evidence="2">The sequence shown here is derived from an EMBL/GenBank/DDBJ whole genome shotgun (WGS) entry which is preliminary data.</text>
</comment>
<reference evidence="2 3" key="1">
    <citation type="submission" date="2015-07" db="EMBL/GenBank/DDBJ databases">
        <title>Whole genome sequence of Herpetosiphon geysericola DSM 7119.</title>
        <authorList>
            <person name="Hemp J."/>
            <person name="Ward L.M."/>
            <person name="Pace L.A."/>
            <person name="Fischer W.W."/>
        </authorList>
    </citation>
    <scope>NUCLEOTIDE SEQUENCE [LARGE SCALE GENOMIC DNA]</scope>
    <source>
        <strain evidence="2 3">DSM 7119</strain>
    </source>
</reference>
<feature type="transmembrane region" description="Helical" evidence="1">
    <location>
        <begin position="7"/>
        <end position="27"/>
    </location>
</feature>
<keyword evidence="1" id="KW-1133">Transmembrane helix</keyword>
<feature type="transmembrane region" description="Helical" evidence="1">
    <location>
        <begin position="47"/>
        <end position="67"/>
    </location>
</feature>